<organism evidence="1 2">
    <name type="scientific">Allacma fusca</name>
    <dbReference type="NCBI Taxonomy" id="39272"/>
    <lineage>
        <taxon>Eukaryota</taxon>
        <taxon>Metazoa</taxon>
        <taxon>Ecdysozoa</taxon>
        <taxon>Arthropoda</taxon>
        <taxon>Hexapoda</taxon>
        <taxon>Collembola</taxon>
        <taxon>Symphypleona</taxon>
        <taxon>Sminthuridae</taxon>
        <taxon>Allacma</taxon>
    </lineage>
</organism>
<proteinExistence type="predicted"/>
<feature type="non-terminal residue" evidence="1">
    <location>
        <position position="1"/>
    </location>
</feature>
<dbReference type="AlphaFoldDB" id="A0A8J2LHT5"/>
<sequence length="48" mass="5339">SVPVTRGYEKKSIRFIITQDGRDTGHVLKRNKFQKYLGSPTGVKTGSS</sequence>
<dbReference type="Proteomes" id="UP000708208">
    <property type="component" value="Unassembled WGS sequence"/>
</dbReference>
<accession>A0A8J2LHT5</accession>
<keyword evidence="2" id="KW-1185">Reference proteome</keyword>
<evidence type="ECO:0000313" key="2">
    <source>
        <dbReference type="Proteomes" id="UP000708208"/>
    </source>
</evidence>
<evidence type="ECO:0000313" key="1">
    <source>
        <dbReference type="EMBL" id="CAG7823084.1"/>
    </source>
</evidence>
<reference evidence="1" key="1">
    <citation type="submission" date="2021-06" db="EMBL/GenBank/DDBJ databases">
        <authorList>
            <person name="Hodson N. C."/>
            <person name="Mongue J. A."/>
            <person name="Jaron S. K."/>
        </authorList>
    </citation>
    <scope>NUCLEOTIDE SEQUENCE</scope>
</reference>
<comment type="caution">
    <text evidence="1">The sequence shown here is derived from an EMBL/GenBank/DDBJ whole genome shotgun (WGS) entry which is preliminary data.</text>
</comment>
<name>A0A8J2LHT5_9HEXA</name>
<gene>
    <name evidence="1" type="ORF">AFUS01_LOCUS33320</name>
</gene>
<dbReference type="EMBL" id="CAJVCH010528323">
    <property type="protein sequence ID" value="CAG7823084.1"/>
    <property type="molecule type" value="Genomic_DNA"/>
</dbReference>
<protein>
    <submittedName>
        <fullName evidence="1">Uncharacterized protein</fullName>
    </submittedName>
</protein>